<accession>A0A645BF19</accession>
<dbReference type="AlphaFoldDB" id="A0A645BF19"/>
<protein>
    <submittedName>
        <fullName evidence="1">Uncharacterized protein</fullName>
    </submittedName>
</protein>
<comment type="caution">
    <text evidence="1">The sequence shown here is derived from an EMBL/GenBank/DDBJ whole genome shotgun (WGS) entry which is preliminary data.</text>
</comment>
<evidence type="ECO:0000313" key="1">
    <source>
        <dbReference type="EMBL" id="MPM60304.1"/>
    </source>
</evidence>
<name>A0A645BF19_9ZZZZ</name>
<dbReference type="PROSITE" id="PS51257">
    <property type="entry name" value="PROKAR_LIPOPROTEIN"/>
    <property type="match status" value="1"/>
</dbReference>
<organism evidence="1">
    <name type="scientific">bioreactor metagenome</name>
    <dbReference type="NCBI Taxonomy" id="1076179"/>
    <lineage>
        <taxon>unclassified sequences</taxon>
        <taxon>metagenomes</taxon>
        <taxon>ecological metagenomes</taxon>
    </lineage>
</organism>
<sequence>MSEYRLLIKHFVWIFMLSTFMCGCEKELKGYEKIVGTATINGKDYKESTWWAWNFKGYPSSMILYENYKIIHFIARLSPEKAGEPSYSIHFYVSVEDNQFKTNHPYKIDFYSDELDVESLDWWYVLPYLSENRNNVLIEDVDGIAYAFSNISDVSIPFKGELVLERIDYQSNVCHGHYSLISPENDSEKLVINGKFEIMTAIINHEY</sequence>
<reference evidence="1" key="1">
    <citation type="submission" date="2019-08" db="EMBL/GenBank/DDBJ databases">
        <authorList>
            <person name="Kucharzyk K."/>
            <person name="Murdoch R.W."/>
            <person name="Higgins S."/>
            <person name="Loffler F."/>
        </authorList>
    </citation>
    <scope>NUCLEOTIDE SEQUENCE</scope>
</reference>
<dbReference type="EMBL" id="VSSQ01017731">
    <property type="protein sequence ID" value="MPM60304.1"/>
    <property type="molecule type" value="Genomic_DNA"/>
</dbReference>
<proteinExistence type="predicted"/>
<gene>
    <name evidence="1" type="ORF">SDC9_107155</name>
</gene>